<dbReference type="PANTHER" id="PTHR43126:SF2">
    <property type="entry name" value="D-ALANYL-D-ALANINE DIPEPTIDASE"/>
    <property type="match status" value="1"/>
</dbReference>
<dbReference type="Pfam" id="PF01427">
    <property type="entry name" value="Peptidase_M15"/>
    <property type="match status" value="1"/>
</dbReference>
<evidence type="ECO:0000256" key="7">
    <source>
        <dbReference type="ARBA" id="ARBA00023049"/>
    </source>
</evidence>
<dbReference type="RefSeq" id="WP_215818970.1">
    <property type="nucleotide sequence ID" value="NZ_JAGSOY010000011.1"/>
</dbReference>
<gene>
    <name evidence="9" type="ORF">KCG35_07015</name>
</gene>
<keyword evidence="6" id="KW-0224">Dipeptidase</keyword>
<evidence type="ECO:0000256" key="3">
    <source>
        <dbReference type="ARBA" id="ARBA00022723"/>
    </source>
</evidence>
<protein>
    <recommendedName>
        <fullName evidence="11">D-Ala-D-Ala dipeptidase</fullName>
    </recommendedName>
</protein>
<dbReference type="Gene3D" id="3.30.1380.10">
    <property type="match status" value="1"/>
</dbReference>
<evidence type="ECO:0008006" key="11">
    <source>
        <dbReference type="Google" id="ProtNLM"/>
    </source>
</evidence>
<accession>A0ABS5Z9Y4</accession>
<evidence type="ECO:0000256" key="1">
    <source>
        <dbReference type="ARBA" id="ARBA00001362"/>
    </source>
</evidence>
<keyword evidence="8" id="KW-0961">Cell wall biogenesis/degradation</keyword>
<sequence>MDDKLSILMKTPIEHDYSEVSTDQLLELQQNDQAVELTPLSRLKLANSYFLEGHYGCIERMYCREVVAKRLQLLLAVLPETLGVIVFDAFRSIATQHSLFESISKDIRCRYPDLTAGELHTEVRKFVAHPDEPSRFAIPPHNSGGAIDLALFNVNTGNLLNFGSGFDEQTPLAVTDYFEQPYDHSQTLFNETQWLTIRNNRRLLFGLMKSYGFVNFSCEWWHFDLGDCLWANELGIDWYYPSMEQDVRTLKE</sequence>
<keyword evidence="5" id="KW-0862">Zinc</keyword>
<keyword evidence="10" id="KW-1185">Reference proteome</keyword>
<evidence type="ECO:0000256" key="5">
    <source>
        <dbReference type="ARBA" id="ARBA00022833"/>
    </source>
</evidence>
<dbReference type="Proteomes" id="UP000690515">
    <property type="component" value="Unassembled WGS sequence"/>
</dbReference>
<dbReference type="InterPro" id="IPR000755">
    <property type="entry name" value="A_A_dipeptidase"/>
</dbReference>
<comment type="catalytic activity">
    <reaction evidence="1">
        <text>D-alanyl-D-alanine + H2O = 2 D-alanine</text>
        <dbReference type="Rhea" id="RHEA:20661"/>
        <dbReference type="ChEBI" id="CHEBI:15377"/>
        <dbReference type="ChEBI" id="CHEBI:57416"/>
        <dbReference type="ChEBI" id="CHEBI:57822"/>
        <dbReference type="EC" id="3.4.13.22"/>
    </reaction>
</comment>
<dbReference type="InterPro" id="IPR009045">
    <property type="entry name" value="Zn_M74/Hedgehog-like"/>
</dbReference>
<dbReference type="SUPFAM" id="SSF55166">
    <property type="entry name" value="Hedgehog/DD-peptidase"/>
    <property type="match status" value="1"/>
</dbReference>
<evidence type="ECO:0000313" key="10">
    <source>
        <dbReference type="Proteomes" id="UP000690515"/>
    </source>
</evidence>
<keyword evidence="2" id="KW-0645">Protease</keyword>
<evidence type="ECO:0000256" key="4">
    <source>
        <dbReference type="ARBA" id="ARBA00022801"/>
    </source>
</evidence>
<evidence type="ECO:0000256" key="6">
    <source>
        <dbReference type="ARBA" id="ARBA00022997"/>
    </source>
</evidence>
<organism evidence="9 10">
    <name type="scientific">Zooshikella harenae</name>
    <dbReference type="NCBI Taxonomy" id="2827238"/>
    <lineage>
        <taxon>Bacteria</taxon>
        <taxon>Pseudomonadati</taxon>
        <taxon>Pseudomonadota</taxon>
        <taxon>Gammaproteobacteria</taxon>
        <taxon>Oceanospirillales</taxon>
        <taxon>Zooshikellaceae</taxon>
        <taxon>Zooshikella</taxon>
    </lineage>
</organism>
<reference evidence="9 10" key="1">
    <citation type="submission" date="2021-04" db="EMBL/GenBank/DDBJ databases">
        <authorList>
            <person name="Pira H."/>
            <person name="Risdian C."/>
            <person name="Wink J."/>
        </authorList>
    </citation>
    <scope>NUCLEOTIDE SEQUENCE [LARGE SCALE GENOMIC DNA]</scope>
    <source>
        <strain evidence="9 10">WH53</strain>
    </source>
</reference>
<dbReference type="EMBL" id="JAGSOY010000011">
    <property type="protein sequence ID" value="MBU2710804.1"/>
    <property type="molecule type" value="Genomic_DNA"/>
</dbReference>
<keyword evidence="7" id="KW-0482">Metalloprotease</keyword>
<keyword evidence="3" id="KW-0479">Metal-binding</keyword>
<name>A0ABS5Z9Y4_9GAMM</name>
<evidence type="ECO:0000256" key="2">
    <source>
        <dbReference type="ARBA" id="ARBA00022670"/>
    </source>
</evidence>
<evidence type="ECO:0000256" key="8">
    <source>
        <dbReference type="ARBA" id="ARBA00023316"/>
    </source>
</evidence>
<comment type="caution">
    <text evidence="9">The sequence shown here is derived from an EMBL/GenBank/DDBJ whole genome shotgun (WGS) entry which is preliminary data.</text>
</comment>
<proteinExistence type="predicted"/>
<keyword evidence="4" id="KW-0378">Hydrolase</keyword>
<evidence type="ECO:0000313" key="9">
    <source>
        <dbReference type="EMBL" id="MBU2710804.1"/>
    </source>
</evidence>
<dbReference type="PANTHER" id="PTHR43126">
    <property type="entry name" value="D-ALANYL-D-ALANINE DIPEPTIDASE"/>
    <property type="match status" value="1"/>
</dbReference>